<proteinExistence type="predicted"/>
<organism evidence="1 2">
    <name type="scientific">Puccinia triticina</name>
    <dbReference type="NCBI Taxonomy" id="208348"/>
    <lineage>
        <taxon>Eukaryota</taxon>
        <taxon>Fungi</taxon>
        <taxon>Dikarya</taxon>
        <taxon>Basidiomycota</taxon>
        <taxon>Pucciniomycotina</taxon>
        <taxon>Pucciniomycetes</taxon>
        <taxon>Pucciniales</taxon>
        <taxon>Pucciniaceae</taxon>
        <taxon>Puccinia</taxon>
    </lineage>
</organism>
<dbReference type="RefSeq" id="XP_053019736.1">
    <property type="nucleotide sequence ID" value="XM_053168537.1"/>
</dbReference>
<evidence type="ECO:0000313" key="2">
    <source>
        <dbReference type="Proteomes" id="UP001164743"/>
    </source>
</evidence>
<keyword evidence="2" id="KW-1185">Reference proteome</keyword>
<dbReference type="EMBL" id="CP110424">
    <property type="protein sequence ID" value="WAQ84181.1"/>
    <property type="molecule type" value="Genomic_DNA"/>
</dbReference>
<dbReference type="Proteomes" id="UP001164743">
    <property type="component" value="Chromosome 4A"/>
</dbReference>
<name>A0ABY7CG32_9BASI</name>
<dbReference type="GeneID" id="77809432"/>
<accession>A0ABY7CG32</accession>
<gene>
    <name evidence="1" type="ORF">PtA15_4A633</name>
</gene>
<reference evidence="1" key="1">
    <citation type="submission" date="2022-10" db="EMBL/GenBank/DDBJ databases">
        <title>Puccinia triticina Genome sequencing and assembly.</title>
        <authorList>
            <person name="Li C."/>
        </authorList>
    </citation>
    <scope>NUCLEOTIDE SEQUENCE</scope>
    <source>
        <strain evidence="1">Pt15</strain>
    </source>
</reference>
<protein>
    <submittedName>
        <fullName evidence="1">Uncharacterized protein</fullName>
    </submittedName>
</protein>
<evidence type="ECO:0000313" key="1">
    <source>
        <dbReference type="EMBL" id="WAQ84181.1"/>
    </source>
</evidence>
<sequence length="55" mass="6375">MFFMDLRSNLGSRRSLQPHYLHLPGPVTTASQPFHRTRELALPRKLQLRSAAARF</sequence>